<keyword evidence="3" id="KW-0255">Endonuclease</keyword>
<evidence type="ECO:0000259" key="2">
    <source>
        <dbReference type="Pfam" id="PF03372"/>
    </source>
</evidence>
<gene>
    <name evidence="3" type="ORF">SAMN02745202_00698</name>
</gene>
<dbReference type="EMBL" id="FUXK01000006">
    <property type="protein sequence ID" value="SJZ64713.1"/>
    <property type="molecule type" value="Genomic_DNA"/>
</dbReference>
<dbReference type="PANTHER" id="PTHR14859">
    <property type="entry name" value="CALCOFLUOR WHITE HYPERSENSITIVE PROTEIN PRECURSOR"/>
    <property type="match status" value="1"/>
</dbReference>
<dbReference type="GO" id="GO:0006506">
    <property type="term" value="P:GPI anchor biosynthetic process"/>
    <property type="evidence" value="ECO:0007669"/>
    <property type="project" value="TreeGrafter"/>
</dbReference>
<sequence length="301" mass="33798">MRYSFHHLLVLTALVFSTLPILGCGGNNDPNPNIPDFKPQPQPTEDYKYAKAPGTIRLMTYNSFYCKSNTSSKIFSKEHTRNFGEVIKALHPDVIAIQELDSACNERSQRYLLQEIQQAAGDDYNIVFGSAAPFDGGKIGCGVMYKKTLQPTAIRQVALPGHEKRKLILISFPQFNFIGTHFDLETRHRQSSIDLLLHELPSLPNAPVFFAGDLNDSPMWKAEVSAFPKLLQNFTILSATTGSLPDEPNETIDYVLVDKAHQDKVEVKQTHVVKQLYMNGSVKETKTVSDHYPVFVDVKLK</sequence>
<dbReference type="RefSeq" id="WP_025070021.1">
    <property type="nucleotide sequence ID" value="NZ_FUXK01000006.1"/>
</dbReference>
<dbReference type="InterPro" id="IPR005135">
    <property type="entry name" value="Endo/exonuclease/phosphatase"/>
</dbReference>
<evidence type="ECO:0000313" key="4">
    <source>
        <dbReference type="Proteomes" id="UP000190065"/>
    </source>
</evidence>
<dbReference type="Proteomes" id="UP000190065">
    <property type="component" value="Unassembled WGS sequence"/>
</dbReference>
<keyword evidence="3" id="KW-0540">Nuclease</keyword>
<dbReference type="eggNOG" id="COG3568">
    <property type="taxonomic scope" value="Bacteria"/>
</dbReference>
<keyword evidence="3" id="KW-0378">Hydrolase</keyword>
<dbReference type="PANTHER" id="PTHR14859:SF15">
    <property type="entry name" value="ENDONUCLEASE_EXONUCLEASE_PHOSPHATASE DOMAIN-CONTAINING PROTEIN"/>
    <property type="match status" value="1"/>
</dbReference>
<protein>
    <submittedName>
        <fullName evidence="3">Metal-dependent hydrolase, endonuclease/exonuclease/phosphatase family</fullName>
    </submittedName>
</protein>
<keyword evidence="3" id="KW-0269">Exonuclease</keyword>
<name>A0A1T4MCM6_9BACT</name>
<dbReference type="Gene3D" id="3.60.10.10">
    <property type="entry name" value="Endonuclease/exonuclease/phosphatase"/>
    <property type="match status" value="1"/>
</dbReference>
<keyword evidence="1" id="KW-0732">Signal</keyword>
<dbReference type="GO" id="GO:0016020">
    <property type="term" value="C:membrane"/>
    <property type="evidence" value="ECO:0007669"/>
    <property type="project" value="GOC"/>
</dbReference>
<dbReference type="AlphaFoldDB" id="A0A1T4MCM6"/>
<dbReference type="InterPro" id="IPR051916">
    <property type="entry name" value="GPI-anchor_lipid_remodeler"/>
</dbReference>
<reference evidence="3 4" key="1">
    <citation type="submission" date="2017-02" db="EMBL/GenBank/DDBJ databases">
        <authorList>
            <person name="Peterson S.W."/>
        </authorList>
    </citation>
    <scope>NUCLEOTIDE SEQUENCE [LARGE SCALE GENOMIC DNA]</scope>
    <source>
        <strain evidence="3 4">ATCC 43324</strain>
    </source>
</reference>
<evidence type="ECO:0000313" key="3">
    <source>
        <dbReference type="EMBL" id="SJZ64713.1"/>
    </source>
</evidence>
<dbReference type="Pfam" id="PF03372">
    <property type="entry name" value="Exo_endo_phos"/>
    <property type="match status" value="1"/>
</dbReference>
<feature type="domain" description="Endonuclease/exonuclease/phosphatase" evidence="2">
    <location>
        <begin position="77"/>
        <end position="291"/>
    </location>
</feature>
<dbReference type="InterPro" id="IPR036691">
    <property type="entry name" value="Endo/exonu/phosph_ase_sf"/>
</dbReference>
<dbReference type="GO" id="GO:0004527">
    <property type="term" value="F:exonuclease activity"/>
    <property type="evidence" value="ECO:0007669"/>
    <property type="project" value="UniProtKB-KW"/>
</dbReference>
<organism evidence="3 4">
    <name type="scientific">Segatella oulorum</name>
    <dbReference type="NCBI Taxonomy" id="28136"/>
    <lineage>
        <taxon>Bacteria</taxon>
        <taxon>Pseudomonadati</taxon>
        <taxon>Bacteroidota</taxon>
        <taxon>Bacteroidia</taxon>
        <taxon>Bacteroidales</taxon>
        <taxon>Prevotellaceae</taxon>
        <taxon>Segatella</taxon>
    </lineage>
</organism>
<feature type="chain" id="PRO_5010582820" evidence="1">
    <location>
        <begin position="24"/>
        <end position="301"/>
    </location>
</feature>
<proteinExistence type="predicted"/>
<dbReference type="STRING" id="28136.SAMN02745202_00698"/>
<dbReference type="SUPFAM" id="SSF56219">
    <property type="entry name" value="DNase I-like"/>
    <property type="match status" value="1"/>
</dbReference>
<evidence type="ECO:0000256" key="1">
    <source>
        <dbReference type="SAM" id="SignalP"/>
    </source>
</evidence>
<accession>A0A1T4MCM6</accession>
<dbReference type="GO" id="GO:0004519">
    <property type="term" value="F:endonuclease activity"/>
    <property type="evidence" value="ECO:0007669"/>
    <property type="project" value="UniProtKB-KW"/>
</dbReference>
<feature type="signal peptide" evidence="1">
    <location>
        <begin position="1"/>
        <end position="23"/>
    </location>
</feature>